<dbReference type="EMBL" id="CAJVCH010529340">
    <property type="protein sequence ID" value="CAG7823399.1"/>
    <property type="molecule type" value="Genomic_DNA"/>
</dbReference>
<dbReference type="InterPro" id="IPR001881">
    <property type="entry name" value="EGF-like_Ca-bd_dom"/>
</dbReference>
<feature type="disulfide bond" evidence="13">
    <location>
        <begin position="4788"/>
        <end position="4797"/>
    </location>
</feature>
<dbReference type="GO" id="GO:0001736">
    <property type="term" value="P:establishment of planar polarity"/>
    <property type="evidence" value="ECO:0007669"/>
    <property type="project" value="UniProtKB-ARBA"/>
</dbReference>
<keyword evidence="9 15" id="KW-0472">Membrane</keyword>
<feature type="domain" description="Cadherin" evidence="18">
    <location>
        <begin position="916"/>
        <end position="998"/>
    </location>
</feature>
<evidence type="ECO:0000256" key="8">
    <source>
        <dbReference type="ARBA" id="ARBA00022989"/>
    </source>
</evidence>
<dbReference type="FunFam" id="2.60.40.60:FF:000026">
    <property type="entry name" value="FAT atypical cadherin 1"/>
    <property type="match status" value="1"/>
</dbReference>
<feature type="domain" description="Cadherin" evidence="18">
    <location>
        <begin position="3299"/>
        <end position="3406"/>
    </location>
</feature>
<feature type="domain" description="Cadherin" evidence="18">
    <location>
        <begin position="685"/>
        <end position="789"/>
    </location>
</feature>
<dbReference type="FunFam" id="2.60.40.60:FF:000080">
    <property type="entry name" value="FAT atypical cadherin 1"/>
    <property type="match status" value="1"/>
</dbReference>
<feature type="disulfide bond" evidence="13">
    <location>
        <begin position="4749"/>
        <end position="4758"/>
    </location>
</feature>
<dbReference type="GO" id="GO:0007424">
    <property type="term" value="P:open tracheal system development"/>
    <property type="evidence" value="ECO:0007669"/>
    <property type="project" value="UniProtKB-ARBA"/>
</dbReference>
<evidence type="ECO:0000259" key="17">
    <source>
        <dbReference type="PROSITE" id="PS50026"/>
    </source>
</evidence>
<feature type="domain" description="Laminin G" evidence="16">
    <location>
        <begin position="4405"/>
        <end position="4616"/>
    </location>
</feature>
<feature type="region of interest" description="Disordered" evidence="14">
    <location>
        <begin position="4962"/>
        <end position="5007"/>
    </location>
</feature>
<feature type="domain" description="Cadherin" evidence="18">
    <location>
        <begin position="2979"/>
        <end position="3085"/>
    </location>
</feature>
<feature type="transmembrane region" description="Helical" evidence="15">
    <location>
        <begin position="69"/>
        <end position="87"/>
    </location>
</feature>
<feature type="transmembrane region" description="Helical" evidence="15">
    <location>
        <begin position="4814"/>
        <end position="4834"/>
    </location>
</feature>
<keyword evidence="20" id="KW-1185">Reference proteome</keyword>
<evidence type="ECO:0000259" key="18">
    <source>
        <dbReference type="PROSITE" id="PS50268"/>
    </source>
</evidence>
<dbReference type="FunFam" id="2.60.40.60:FF:000033">
    <property type="entry name" value="FAT atypical cadherin 1"/>
    <property type="match status" value="3"/>
</dbReference>
<gene>
    <name evidence="19" type="ORF">AFUS01_LOCUS33618</name>
</gene>
<dbReference type="Pfam" id="PF02210">
    <property type="entry name" value="Laminin_G_2"/>
    <property type="match status" value="1"/>
</dbReference>
<feature type="domain" description="Cadherin" evidence="18">
    <location>
        <begin position="2112"/>
        <end position="2205"/>
    </location>
</feature>
<dbReference type="FunFam" id="2.60.40.60:FF:000053">
    <property type="entry name" value="FAT atypical cadherin 3"/>
    <property type="match status" value="1"/>
</dbReference>
<evidence type="ECO:0000256" key="7">
    <source>
        <dbReference type="ARBA" id="ARBA00022889"/>
    </source>
</evidence>
<dbReference type="PROSITE" id="PS01186">
    <property type="entry name" value="EGF_2"/>
    <property type="match status" value="1"/>
</dbReference>
<keyword evidence="5" id="KW-0677">Repeat</keyword>
<feature type="domain" description="Cadherin" evidence="18">
    <location>
        <begin position="3729"/>
        <end position="3833"/>
    </location>
</feature>
<dbReference type="InterPro" id="IPR001791">
    <property type="entry name" value="Laminin_G"/>
</dbReference>
<feature type="domain" description="Cadherin" evidence="18">
    <location>
        <begin position="2531"/>
        <end position="2631"/>
    </location>
</feature>
<feature type="compositionally biased region" description="Low complexity" evidence="14">
    <location>
        <begin position="4963"/>
        <end position="4979"/>
    </location>
</feature>
<dbReference type="OrthoDB" id="6252479at2759"/>
<feature type="domain" description="Cadherin" evidence="18">
    <location>
        <begin position="1069"/>
        <end position="1185"/>
    </location>
</feature>
<dbReference type="CDD" id="cd11304">
    <property type="entry name" value="Cadherin_repeat"/>
    <property type="match status" value="33"/>
</dbReference>
<feature type="region of interest" description="Disordered" evidence="14">
    <location>
        <begin position="268"/>
        <end position="287"/>
    </location>
</feature>
<dbReference type="PANTHER" id="PTHR24025:SF23">
    <property type="entry name" value="NEURAL-CADHERIN"/>
    <property type="match status" value="1"/>
</dbReference>
<dbReference type="Proteomes" id="UP000708208">
    <property type="component" value="Unassembled WGS sequence"/>
</dbReference>
<dbReference type="GO" id="GO:0048513">
    <property type="term" value="P:animal organ development"/>
    <property type="evidence" value="ECO:0007669"/>
    <property type="project" value="UniProtKB-ARBA"/>
</dbReference>
<organism evidence="19 20">
    <name type="scientific">Allacma fusca</name>
    <dbReference type="NCBI Taxonomy" id="39272"/>
    <lineage>
        <taxon>Eukaryota</taxon>
        <taxon>Metazoa</taxon>
        <taxon>Ecdysozoa</taxon>
        <taxon>Arthropoda</taxon>
        <taxon>Hexapoda</taxon>
        <taxon>Collembola</taxon>
        <taxon>Symphypleona</taxon>
        <taxon>Sminthuridae</taxon>
        <taxon>Allacma</taxon>
    </lineage>
</organism>
<dbReference type="GO" id="GO:0007163">
    <property type="term" value="P:establishment or maintenance of cell polarity"/>
    <property type="evidence" value="ECO:0007669"/>
    <property type="project" value="UniProtKB-ARBA"/>
</dbReference>
<accession>A0A8J2LIA9</accession>
<feature type="region of interest" description="Disordered" evidence="14">
    <location>
        <begin position="331"/>
        <end position="423"/>
    </location>
</feature>
<keyword evidence="11" id="KW-0325">Glycoprotein</keyword>
<feature type="domain" description="Cadherin" evidence="18">
    <location>
        <begin position="576"/>
        <end position="684"/>
    </location>
</feature>
<feature type="domain" description="EGF-like" evidence="17">
    <location>
        <begin position="4761"/>
        <end position="4798"/>
    </location>
</feature>
<feature type="domain" description="Cadherin" evidence="18">
    <location>
        <begin position="3833"/>
        <end position="3937"/>
    </location>
</feature>
<feature type="domain" description="Cadherin" evidence="18">
    <location>
        <begin position="1299"/>
        <end position="1402"/>
    </location>
</feature>
<evidence type="ECO:0000256" key="6">
    <source>
        <dbReference type="ARBA" id="ARBA00022837"/>
    </source>
</evidence>
<feature type="domain" description="Cadherin" evidence="18">
    <location>
        <begin position="1672"/>
        <end position="1768"/>
    </location>
</feature>
<feature type="domain" description="Cadherin" evidence="18">
    <location>
        <begin position="2346"/>
        <end position="2427"/>
    </location>
</feature>
<feature type="domain" description="Cadherin" evidence="18">
    <location>
        <begin position="4050"/>
        <end position="4153"/>
    </location>
</feature>
<dbReference type="InterPro" id="IPR002126">
    <property type="entry name" value="Cadherin-like_dom"/>
</dbReference>
<keyword evidence="3 15" id="KW-0812">Transmembrane</keyword>
<protein>
    <submittedName>
        <fullName evidence="19">Uncharacterized protein</fullName>
    </submittedName>
</protein>
<feature type="domain" description="EGF-like" evidence="17">
    <location>
        <begin position="4622"/>
        <end position="4660"/>
    </location>
</feature>
<feature type="domain" description="Cadherin" evidence="18">
    <location>
        <begin position="1770"/>
        <end position="1866"/>
    </location>
</feature>
<dbReference type="FunFam" id="2.60.40.60:FF:000013">
    <property type="entry name" value="Cadherin EGF LAG seven-pass G-type receptor"/>
    <property type="match status" value="2"/>
</dbReference>
<feature type="compositionally biased region" description="Polar residues" evidence="14">
    <location>
        <begin position="331"/>
        <end position="352"/>
    </location>
</feature>
<feature type="compositionally biased region" description="Low complexity" evidence="14">
    <location>
        <begin position="5129"/>
        <end position="5146"/>
    </location>
</feature>
<feature type="domain" description="Cadherin" evidence="18">
    <location>
        <begin position="3515"/>
        <end position="3617"/>
    </location>
</feature>
<feature type="disulfide bond" evidence="13">
    <location>
        <begin position="4705"/>
        <end position="4714"/>
    </location>
</feature>
<evidence type="ECO:0000256" key="10">
    <source>
        <dbReference type="ARBA" id="ARBA00023157"/>
    </source>
</evidence>
<evidence type="ECO:0000256" key="13">
    <source>
        <dbReference type="PROSITE-ProRule" id="PRU00076"/>
    </source>
</evidence>
<feature type="disulfide bond" evidence="13">
    <location>
        <begin position="4631"/>
        <end position="4648"/>
    </location>
</feature>
<dbReference type="InterPro" id="IPR000742">
    <property type="entry name" value="EGF"/>
</dbReference>
<feature type="region of interest" description="Disordered" evidence="14">
    <location>
        <begin position="4571"/>
        <end position="4600"/>
    </location>
</feature>
<evidence type="ECO:0000256" key="5">
    <source>
        <dbReference type="ARBA" id="ARBA00022737"/>
    </source>
</evidence>
<evidence type="ECO:0000256" key="9">
    <source>
        <dbReference type="ARBA" id="ARBA00023136"/>
    </source>
</evidence>
<dbReference type="PROSITE" id="PS00232">
    <property type="entry name" value="CADHERIN_1"/>
    <property type="match status" value="7"/>
</dbReference>
<dbReference type="PROSITE" id="PS50025">
    <property type="entry name" value="LAM_G_DOMAIN"/>
    <property type="match status" value="1"/>
</dbReference>
<dbReference type="FunFam" id="2.60.40.60:FF:000037">
    <property type="entry name" value="FAT atypical cadherin 1"/>
    <property type="match status" value="1"/>
</dbReference>
<dbReference type="GO" id="GO:0007156">
    <property type="term" value="P:homophilic cell adhesion via plasma membrane adhesion molecules"/>
    <property type="evidence" value="ECO:0007669"/>
    <property type="project" value="InterPro"/>
</dbReference>
<dbReference type="GO" id="GO:0048589">
    <property type="term" value="P:developmental growth"/>
    <property type="evidence" value="ECO:0007669"/>
    <property type="project" value="UniProtKB-ARBA"/>
</dbReference>
<feature type="domain" description="Cadherin" evidence="18">
    <location>
        <begin position="461"/>
        <end position="567"/>
    </location>
</feature>
<evidence type="ECO:0000313" key="20">
    <source>
        <dbReference type="Proteomes" id="UP000708208"/>
    </source>
</evidence>
<dbReference type="FunFam" id="2.60.40.60:FF:000015">
    <property type="entry name" value="FAT atypical cadherin 1"/>
    <property type="match status" value="2"/>
</dbReference>
<sequence>MSLEKDPGKISIDCHTVVELDVWVLLPQSAPFLLQLLLLLLLGEVIVVSVEEKKDCTQMHDKMNYMWKYTIFLFHVVSFGPVLSYNYPGLSYEESKDGFRFTHSFYNASVPENSVGSTMVVPTEKMGIWNVVPSRKIHYSIVSGDPLQMFLVEPLQVGDFCFLIIRVNKNDRILNREFKELYKVQIRGVVHAESDAEDKSISDGVVIGRQTHNETLKHHWSLQDSASVPNKAEVGNSFVSDVNSDVDTENDASLRKLSAIKKDTTLESEISRKQSHLEDSEKKNLLLSSTRHYENNNGLREKNQPAQEIPILSIQNDQLVDDPRLVTSPSVHIDTSTEQSISDPLHGSNSRNAAEAGVKVNSGKKSRNKKSSKKSLRRNLRDERRSKARNRNKNSEKRKSRKDKQIISPVGSKIPVSQYETPQTTMRTLTTTRHPPVAILEATAIVYIRIIDLDDNNPIHEYSDYDIVVNEDATILSRVTKITAADADIGRNQEIYYSLSEWNNYWSIDPITGVLSPIRPLDIRSTEGGRQQIRVRARNRWNPAASSGSVATVNISIRPVNRYAPQIHITRPPQVEVRPYGVIYAVVAVRDQDEGENGLVDLEVKEGDPNGIFRVSPTTSRNEFYIEMSPIVAKSFDLRGHKSQSFNLTLKATDRGVPTKSSEKDMQVKVTDSLWSSKSNTAIFNKDLYEVEISETAPPHSVVFRFKRPDSKVLLSISSGNEGEDFFLEEKSGVLYTAKWLDAESKSSYTLTIDSRDRRPHRMDSSRVRQSVAKIIVKIKDCNDHDPKMRISYPNNSSDIFIMENEPIGTRVAKISARDLDQGENGYVTYNIANLKPTPFTIDHFTGEIRTTETMDYETSKRKYTLRIRASDWGQPSRRESEITITVNLKNVNDNRPVNLLSNCIAVIDRSIKFETEIGKLEAIDFDRNDVVLYRIVGGNEDSCFAIDQYSGKLRVMCDLRDLRATKRYINVTASDGEYYSDVMTVKVELNDGLRSNFNKSDTIKSGIKLFSTSQSVFECQDTGVRERYDRMAALSEENNKVDDSDLIENGFASLPSRYSENLHIPQFVDLPNEITVNESVEVGTTVLALKGRDMDKGYNGLLTFVVSSGDETHGSWDIVNVETSTVAGGITQEARLVVALPLDREEISLYVLNITVWDQGKPPKQTSKLLTVKVSDTNDMAPKFLKPAMKIRFGEGDQLIGEQLLQVIAEDEDEPGTPNSQISYRLLNNFPEFSIDEKSGLIRLMTNLDRERQDLYELLVVAEDHGTPQKLSSIAVVTVVVEDKNDNPPKFETESYGVSKYKIAKIREDWPVGAVVTRIFAKDEDLGLAGTVRYSLVDGAKGDFVLDEISGVLRVRQELAYEATSIYNLTIRARDLGTPSLETENFVVVEIFEVRKNAPLFSFTDIVTTAEISEDAPVGSLVTKVTPSSFTETKYPGVIFSLEGPTRFLFSIDHTGVLRTAHMLDHEKQSSHWLGILAKSVMNEDSVARLEVFINVTDVNECVPLTTEPMYIIEIPENTDPGIAVLRLQAFDCDVNSDFKFLIRSSNPCFEIDPISGEIVTTDVALDREKQSEHTFDVYVFDSGSPSLNSTTNVVIKVTDENDMSPVFLIRSGSVHVIPELRSDLQGDEPSDDDNAVELENEDLEDAVKWSEWQVMDTTEDMVNAEGWKKIFRVVAFDGDAQENGTVTYKLKYRVSTAGSSSTDEVFSIHPQSGEIYTSASVVKSDTILKFLIQASDQGIPVPLKNEIELILKVKGVNKRVSKSPLILLPNDQFVSLTTKEKPGYTVETIDAMDPDGDQIWYEIVSGDPQQNFLLLPDSQNLILARPLTREQEFLLNISVSDGFNNVFTQLLVKVIESERISSLIWEQESYVAYIRETYEISPMATIRINASLSTNWTGSSTPILYGFHNAQDLRTLKLFNIDSLTGDVNIVKPNDIDRETLPRHIITIKARDPQQSYSFVRLVINVIDSNDMSPIFPSGIYGSILRAEVRIPETTAVGSLITQIEAFDMDEGENGRLTYSITFGNTGNIFGIESDSGWLYLNRPLLLPAGETSVEYQLTVKAMDNGKPQPMSATTNVNVLVTLASDDESLALRCDDEKRSAKGYNRESWVHVKENSIPGTYVTTVKVDNSLSVSFEIEENRNNLFWIDSTTGVILVGKNRRLLDRETKSTHELIVRATNLRGLFATCKIHIVVEDENDNRPTFTQIYYEGQISEAAILGTLVMEKVTSIGSASEPETADQSKPLVLHSTDLDVGKNALVMYSIMEDEEMRTVFHIDPSTGALHLVTPLDYEKRRQYVFHVRAIDEGGLISSNIALVNVSVLNVNDQPPQCKSARVELFIPTIKGLLVHTVEAKDADGDELNFNISRGNVQGFFVIERKTGNIRIAKTDSFVGTKHVLEVSVSDGRFTAVATINIHVKTLEGNPRFAFRNSTFVSSAVENSTKIVNLLSLTVIGAEINENLRFRILNPTPFFGIMQTSGVIFTLGKKLDREEQPHHNLLVEARGDGSSRLARCFVEINVIDVNDNSPNFLQLPYVAVIPVDAKPGDPVIQVKAFDADEGENAMIRFELVRSPYGDIYELDKNTGEIRMRRKPDGVGHHEITIKAYDGGVPTCTTETPVQIKIVTHDQPVFEQQWYETWVPEDAAIQSTALALQAHAKNPIMYSIEGGNEFEEFGIDYQTGVLYVNSPLDYEAQTIHRLTVRATDLVTSSWSSTVVSVRIRDSNDIQPRFERPSYNIRLTEGYMPPNGIVTVLKAHDNDTGLNAVLTYEMVIDDVRKGETLHRAARDLAESTYETDGISSSLMMNEDATSNNISLDASKYFLVRPNDGTIVLKQVLDYERFHELRFSVVVKDAGLPSLSSTARVVIEVVGINDQGPLFEKSVYAAKVSEVAPRGHFVAKITAYDPDLMDTLRYAIVGYYHKNAFDIDEKSGIVTVAQPKVLLTEMSFSLNISVTDGVFTSFARLHIDVEPKNHHSPSFSSLIYEVGCPENSPDGHLIATLTAVDPDRSIFGKVRYFLADTDEPGLFVVNESTGEVRLSSMPDVSLDREYKESHTLEIAAQDGGGWLGFTKLAVKVGNVNEMQPNFVVEEYRVTIPAEKLRSKNPILQVLAIDADTEFGIRYSILDLAESSNSSTKRDSNYFEINGETGEVRLKMSDDDVAKFGIDRVDFQFWAVATDEGGLHSHVPVTVVVLPDGQPTPEMQPRNATFFVKEDTPVGSMVTTFQVTNIDSPRFRVMSFNEEFFQIDNNGNLLIKARLDQEQEDKHTVVIWAESADGMSVATSQVTIRVLDSNDNPPTFNAQQYNIKVAEDFPEGSLIFTVHAADADKSRNVKQRYSLVPSDSGSEMSHFSVNQEHGWITLANKLDYEMATIHTLHVVATDSEKPHLMSTATVIVEVLNVNDNPHTFDTGHYYSSVREDVAEGSLVAVVHVTDLDDVKRNGSTITPGYLAYYIVGGNEKGHFKINDRGEISIWRTLDAEVDQKFQLRILATDGFYTDYANVTVNISDVNDNLPICPVPEYEKQLLESVPIGTYVVTIEASDPDISGQRPSFSITGKGEGDFEIDSDSGEISTRNKLDREAKQASYSLVIHALDKDSQRECTSSLKVTVEDVNDNKPIFTEDVYTVTVKEDAQIGALVGRVHADDKDVGINRRIRYSLLSTVANSDAVVDNQFGIDANSGEVSLLRPLDRELVSHYNLTIKATDGGHPPQSNTVLVYLIVSDVNDNPPEFFSTYYSAIISELAPVPTEVTRVMATSKDINENAEITYKIVGGNGYNHFGIDPKTGVIFVNATLDFEKVREYVLAVRAQDGGQPPLAAQCLVNITIQDYNDNPPVFSGSFSVQVSEDAPLSTSVIQIVANDLDSGANSVVSYDIISGDRMKHFKIDPFTGEVAVASALDREMISHYSLEIQAIDHGTPPLSSTTLVEVEVNDINDNAPTFLNPMENYSAIVQEDRPIGFVVLTFAVSDADSPPNSAPFSWDLRDLDAPTGAPLPFTVSDTGTLNVAGKLNFARKNLYKLQVRVFDNGDPPLYSDTNVTIKVVDKSQWPPVVSSLTVTAISSDENYPAGVPLGQVHASDFDPYDTLVYSLLETQSSSIFTIDSLNGTIKSLIPLREGTYELGVGVSDGRWTARGEAYIKIITLASLVPDMKTDSNFFSQVTPAGSSSSSDGKLGIPKAATTKTRKDISSFGVVMTLSGHNPQSLLTRIFGLISVVKEAMGVEPNGVSPYDVFVLSVQSSKNQLNQSSVERARKKRDTGIPSVDVLLAVRKSSDGSFVPPSELTKKLRFALPQIEAVLQGRIMRLTYDICQEDSCDRGRCRTVASFESAQSFISTETISLITPNHQLDIVCICPPGYGGTKCEKVINACAHSECMTGYICVPDSSVKGYACLCRKTYCSPEGNCEDQCAQQSVSFSGTSFLAYNVGPSLERELSISLRIRTFYTSGTLLHTYGHFDYALLEIKQGLVQFSWDLGTGKEVLTVTSISVSDNRWHRILLQIRDNFAVLRVDERSTQRQKSPGPARSLHTGGVIYIGARIIGIPGGTLESLIPAQGFIGCMKDLRYGYIFENSSKIDMTADDEEDEPFDPDPRNARMPPLPLHSTDKDKAGSHLMWSRNISFSCERFLHVVEACRSQPCMNGGTCFEDRTVNGYKCECPSRFHGLNCEIDLDPCASSPCLNGGKCTPTTSSPISFSPSLVGGDHQEPQFFCHCMDGTFGFRCERGRWCKNSEIYGESEVCNRRGDCEDGPIGPICWCEKGYTGMDCRTDINECERGDACGAGSTCVNFDGGFRCLCPANATGSRCNRLLTTPSIVASNYQELILIVVGVFFLLILLIVFIFVRRCCIARERNVASNAIPLTSSQLKDKDNRIPMGRDNREQVLRNRDSKISNLEVRPVSATSDLFSEMRSPLDPIKSYGSAGDDLEKPSFINNLMKGSIDKKRLPAASWETNRDDYAKVQNYMKDEINWASKSSKPSSPVSTGTSSGYHWDHSDLTQPANISPTRTLPPPDIPDSISVVSHDSNTEVPAINLASLAPIDSARDMDTLVEENQEYGGCMPLLDEGTSCDVAAWSIPHPDQYLLTHRMSEGTDTTDQEDSRPGEVRSAQVLPLDSKTTAHEAPIKTRNVLNAKPNATLSSQKKFVSSSSSASTSSSANGNNVGGGRKNYSKTTHVTQV</sequence>
<feature type="domain" description="EGF-like" evidence="17">
    <location>
        <begin position="4662"/>
        <end position="4715"/>
    </location>
</feature>
<evidence type="ECO:0000256" key="3">
    <source>
        <dbReference type="ARBA" id="ARBA00022692"/>
    </source>
</evidence>
<proteinExistence type="predicted"/>
<keyword evidence="2 13" id="KW-0245">EGF-like domain</keyword>
<feature type="compositionally biased region" description="Basic and acidic residues" evidence="14">
    <location>
        <begin position="268"/>
        <end position="284"/>
    </location>
</feature>
<dbReference type="PANTHER" id="PTHR24025">
    <property type="entry name" value="DESMOGLEIN FAMILY MEMBER"/>
    <property type="match status" value="1"/>
</dbReference>
<keyword evidence="10 13" id="KW-1015">Disulfide bond</keyword>
<feature type="domain" description="Cadherin" evidence="18">
    <location>
        <begin position="1985"/>
        <end position="2094"/>
    </location>
</feature>
<feature type="domain" description="Cadherin" evidence="18">
    <location>
        <begin position="1405"/>
        <end position="1512"/>
    </location>
</feature>
<feature type="domain" description="Cadherin" evidence="18">
    <location>
        <begin position="794"/>
        <end position="899"/>
    </location>
</feature>
<feature type="compositionally biased region" description="Basic residues" evidence="14">
    <location>
        <begin position="362"/>
        <end position="378"/>
    </location>
</feature>
<feature type="domain" description="Cadherin" evidence="18">
    <location>
        <begin position="3618"/>
        <end position="3728"/>
    </location>
</feature>
<feature type="domain" description="Cadherin" evidence="18">
    <location>
        <begin position="2206"/>
        <end position="2332"/>
    </location>
</feature>
<feature type="domain" description="Cadherin" evidence="18">
    <location>
        <begin position="1508"/>
        <end position="1609"/>
    </location>
</feature>
<feature type="compositionally biased region" description="Polar residues" evidence="14">
    <location>
        <begin position="4987"/>
        <end position="4997"/>
    </location>
</feature>
<dbReference type="SMART" id="SM00112">
    <property type="entry name" value="CA"/>
    <property type="match status" value="33"/>
</dbReference>
<feature type="domain" description="Cadherin" evidence="18">
    <location>
        <begin position="2430"/>
        <end position="2530"/>
    </location>
</feature>
<dbReference type="GO" id="GO:0005509">
    <property type="term" value="F:calcium ion binding"/>
    <property type="evidence" value="ECO:0007669"/>
    <property type="project" value="UniProtKB-UniRule"/>
</dbReference>
<feature type="domain" description="Cadherin" evidence="18">
    <location>
        <begin position="1868"/>
        <end position="1978"/>
    </location>
</feature>
<evidence type="ECO:0000259" key="16">
    <source>
        <dbReference type="PROSITE" id="PS50025"/>
    </source>
</evidence>
<dbReference type="FunFam" id="2.60.40.60:FF:000024">
    <property type="entry name" value="FAT atypical cadherin 3"/>
    <property type="match status" value="1"/>
</dbReference>
<feature type="domain" description="Cadherin" evidence="18">
    <location>
        <begin position="3940"/>
        <end position="4048"/>
    </location>
</feature>
<evidence type="ECO:0000256" key="15">
    <source>
        <dbReference type="SAM" id="Phobius"/>
    </source>
</evidence>
<feature type="compositionally biased region" description="Acidic residues" evidence="14">
    <location>
        <begin position="4571"/>
        <end position="4581"/>
    </location>
</feature>
<dbReference type="GO" id="GO:0030855">
    <property type="term" value="P:epithelial cell differentiation"/>
    <property type="evidence" value="ECO:0007669"/>
    <property type="project" value="UniProtKB-ARBA"/>
</dbReference>
<dbReference type="GO" id="GO:0050839">
    <property type="term" value="F:cell adhesion molecule binding"/>
    <property type="evidence" value="ECO:0007669"/>
    <property type="project" value="UniProtKB-ARBA"/>
</dbReference>
<dbReference type="GO" id="GO:0005911">
    <property type="term" value="C:cell-cell junction"/>
    <property type="evidence" value="ECO:0007669"/>
    <property type="project" value="TreeGrafter"/>
</dbReference>
<keyword evidence="7" id="KW-0130">Cell adhesion</keyword>
<dbReference type="PROSITE" id="PS00022">
    <property type="entry name" value="EGF_1"/>
    <property type="match status" value="4"/>
</dbReference>
<dbReference type="PROSITE" id="PS01187">
    <property type="entry name" value="EGF_CA"/>
    <property type="match status" value="1"/>
</dbReference>
<dbReference type="PROSITE" id="PS00010">
    <property type="entry name" value="ASX_HYDROXYL"/>
    <property type="match status" value="1"/>
</dbReference>
<feature type="region of interest" description="Disordered" evidence="14">
    <location>
        <begin position="5080"/>
        <end position="5168"/>
    </location>
</feature>
<dbReference type="CDD" id="cd00054">
    <property type="entry name" value="EGF_CA"/>
    <property type="match status" value="3"/>
</dbReference>
<reference evidence="19" key="1">
    <citation type="submission" date="2021-06" db="EMBL/GenBank/DDBJ databases">
        <authorList>
            <person name="Hodson N. C."/>
            <person name="Mongue J. A."/>
            <person name="Jaron S. K."/>
        </authorList>
    </citation>
    <scope>NUCLEOTIDE SEQUENCE</scope>
</reference>
<dbReference type="SMART" id="SM00282">
    <property type="entry name" value="LamG"/>
    <property type="match status" value="1"/>
</dbReference>
<feature type="domain" description="Cadherin" evidence="18">
    <location>
        <begin position="2879"/>
        <end position="2978"/>
    </location>
</feature>
<dbReference type="GO" id="GO:0008104">
    <property type="term" value="P:intracellular protein localization"/>
    <property type="evidence" value="ECO:0007669"/>
    <property type="project" value="UniProtKB-ARBA"/>
</dbReference>
<keyword evidence="6 12" id="KW-0106">Calcium</keyword>
<feature type="domain" description="EGF-like" evidence="17">
    <location>
        <begin position="4716"/>
        <end position="4759"/>
    </location>
</feature>
<feature type="transmembrane region" description="Helical" evidence="15">
    <location>
        <begin position="30"/>
        <end position="48"/>
    </location>
</feature>
<dbReference type="InterPro" id="IPR018097">
    <property type="entry name" value="EGF_Ca-bd_CS"/>
</dbReference>
<dbReference type="PROSITE" id="PS50026">
    <property type="entry name" value="EGF_3"/>
    <property type="match status" value="4"/>
</dbReference>
<comment type="caution">
    <text evidence="13">Lacks conserved residue(s) required for the propagation of feature annotation.</text>
</comment>
<name>A0A8J2LIA9_9HEXA</name>
<evidence type="ECO:0000256" key="1">
    <source>
        <dbReference type="ARBA" id="ARBA00004479"/>
    </source>
</evidence>
<dbReference type="FunFam" id="2.60.40.60:FF:000021">
    <property type="entry name" value="FAT atypical cadherin 1"/>
    <property type="match status" value="1"/>
</dbReference>
<evidence type="ECO:0000256" key="12">
    <source>
        <dbReference type="PROSITE-ProRule" id="PRU00043"/>
    </source>
</evidence>
<evidence type="ECO:0000256" key="2">
    <source>
        <dbReference type="ARBA" id="ARBA00022536"/>
    </source>
</evidence>
<dbReference type="SMART" id="SM00181">
    <property type="entry name" value="EGF"/>
    <property type="match status" value="6"/>
</dbReference>
<evidence type="ECO:0000256" key="11">
    <source>
        <dbReference type="ARBA" id="ARBA00023180"/>
    </source>
</evidence>
<feature type="compositionally biased region" description="Basic residues" evidence="14">
    <location>
        <begin position="386"/>
        <end position="402"/>
    </location>
</feature>
<comment type="subcellular location">
    <subcellularLocation>
        <location evidence="1">Membrane</location>
        <topology evidence="1">Single-pass type I membrane protein</topology>
    </subcellularLocation>
</comment>
<keyword evidence="4" id="KW-0732">Signal</keyword>
<dbReference type="Pfam" id="PF00008">
    <property type="entry name" value="EGF"/>
    <property type="match status" value="1"/>
</dbReference>
<comment type="caution">
    <text evidence="19">The sequence shown here is derived from an EMBL/GenBank/DDBJ whole genome shotgun (WGS) entry which is preliminary data.</text>
</comment>
<evidence type="ECO:0000313" key="19">
    <source>
        <dbReference type="EMBL" id="CAG7823399.1"/>
    </source>
</evidence>
<dbReference type="SMART" id="SM00179">
    <property type="entry name" value="EGF_CA"/>
    <property type="match status" value="4"/>
</dbReference>
<dbReference type="PROSITE" id="PS50268">
    <property type="entry name" value="CADHERIN_2"/>
    <property type="match status" value="33"/>
</dbReference>
<feature type="domain" description="Cadherin" evidence="18">
    <location>
        <begin position="3097"/>
        <end position="3201"/>
    </location>
</feature>
<feature type="domain" description="Cadherin" evidence="18">
    <location>
        <begin position="2731"/>
        <end position="2878"/>
    </location>
</feature>
<dbReference type="InterPro" id="IPR000152">
    <property type="entry name" value="EGF-type_Asp/Asn_hydroxyl_site"/>
</dbReference>
<dbReference type="FunFam" id="2.10.25.10:FF:000173">
    <property type="entry name" value="Neurogenic locus notch protein 2"/>
    <property type="match status" value="1"/>
</dbReference>
<evidence type="ECO:0000256" key="14">
    <source>
        <dbReference type="SAM" id="MobiDB-lite"/>
    </source>
</evidence>
<dbReference type="InterPro" id="IPR020894">
    <property type="entry name" value="Cadherin_CS"/>
</dbReference>
<keyword evidence="8 15" id="KW-1133">Transmembrane helix</keyword>
<feature type="domain" description="Cadherin" evidence="18">
    <location>
        <begin position="3202"/>
        <end position="3298"/>
    </location>
</feature>
<feature type="domain" description="Cadherin" evidence="18">
    <location>
        <begin position="1202"/>
        <end position="1292"/>
    </location>
</feature>
<evidence type="ECO:0000256" key="4">
    <source>
        <dbReference type="ARBA" id="ARBA00022729"/>
    </source>
</evidence>
<feature type="disulfide bond" evidence="13">
    <location>
        <begin position="4650"/>
        <end position="4659"/>
    </location>
</feature>
<dbReference type="Pfam" id="PF00028">
    <property type="entry name" value="Cadherin"/>
    <property type="match status" value="19"/>
</dbReference>
<feature type="domain" description="Cadherin" evidence="18">
    <location>
        <begin position="3407"/>
        <end position="3519"/>
    </location>
</feature>
<dbReference type="CDD" id="cd00110">
    <property type="entry name" value="LamG"/>
    <property type="match status" value="1"/>
</dbReference>
<dbReference type="FunFam" id="2.60.40.60:FF:000032">
    <property type="entry name" value="FAT atypical cadherin 1"/>
    <property type="match status" value="1"/>
</dbReference>
<feature type="domain" description="Cadherin" evidence="18">
    <location>
        <begin position="2632"/>
        <end position="2730"/>
    </location>
</feature>
<dbReference type="GO" id="GO:0005886">
    <property type="term" value="C:plasma membrane"/>
    <property type="evidence" value="ECO:0007669"/>
    <property type="project" value="InterPro"/>
</dbReference>
<dbReference type="InterPro" id="IPR050971">
    <property type="entry name" value="Cadherin-domain_protein"/>
</dbReference>